<name>A0AAV4MLQ8_9ARAC</name>
<reference evidence="1 2" key="1">
    <citation type="submission" date="2021-06" db="EMBL/GenBank/DDBJ databases">
        <title>Caerostris darwini draft genome.</title>
        <authorList>
            <person name="Kono N."/>
            <person name="Arakawa K."/>
        </authorList>
    </citation>
    <scope>NUCLEOTIDE SEQUENCE [LARGE SCALE GENOMIC DNA]</scope>
</reference>
<organism evidence="1 2">
    <name type="scientific">Caerostris darwini</name>
    <dbReference type="NCBI Taxonomy" id="1538125"/>
    <lineage>
        <taxon>Eukaryota</taxon>
        <taxon>Metazoa</taxon>
        <taxon>Ecdysozoa</taxon>
        <taxon>Arthropoda</taxon>
        <taxon>Chelicerata</taxon>
        <taxon>Arachnida</taxon>
        <taxon>Araneae</taxon>
        <taxon>Araneomorphae</taxon>
        <taxon>Entelegynae</taxon>
        <taxon>Araneoidea</taxon>
        <taxon>Araneidae</taxon>
        <taxon>Caerostris</taxon>
    </lineage>
</organism>
<dbReference type="Proteomes" id="UP001054837">
    <property type="component" value="Unassembled WGS sequence"/>
</dbReference>
<accession>A0AAV4MLQ8</accession>
<keyword evidence="2" id="KW-1185">Reference proteome</keyword>
<evidence type="ECO:0000313" key="2">
    <source>
        <dbReference type="Proteomes" id="UP001054837"/>
    </source>
</evidence>
<dbReference type="EMBL" id="BPLQ01000593">
    <property type="protein sequence ID" value="GIX73187.1"/>
    <property type="molecule type" value="Genomic_DNA"/>
</dbReference>
<gene>
    <name evidence="1" type="ORF">CDAR_415271</name>
</gene>
<proteinExistence type="predicted"/>
<sequence length="106" mass="12000">MVLCTASAQIPDRFKSPIFSQNEDNPVTQFPESLQSQIDAAQHHFQTGDVSRYMKTDPPILHPQCHVEVQVVQRVPGHCIRLGGNTPACQTNEFLYPFNIECMEML</sequence>
<protein>
    <submittedName>
        <fullName evidence="1">Uncharacterized protein</fullName>
    </submittedName>
</protein>
<comment type="caution">
    <text evidence="1">The sequence shown here is derived from an EMBL/GenBank/DDBJ whole genome shotgun (WGS) entry which is preliminary data.</text>
</comment>
<dbReference type="AlphaFoldDB" id="A0AAV4MLQ8"/>
<evidence type="ECO:0000313" key="1">
    <source>
        <dbReference type="EMBL" id="GIX73187.1"/>
    </source>
</evidence>